<dbReference type="SUPFAM" id="SSF82549">
    <property type="entry name" value="DAK1/DegV-like"/>
    <property type="match status" value="1"/>
</dbReference>
<keyword evidence="2" id="KW-0446">Lipid-binding</keyword>
<dbReference type="PANTHER" id="PTHR33434">
    <property type="entry name" value="DEGV DOMAIN-CONTAINING PROTEIN DR_1986-RELATED"/>
    <property type="match status" value="1"/>
</dbReference>
<dbReference type="OrthoDB" id="9781230at2"/>
<proteinExistence type="predicted"/>
<dbReference type="NCBIfam" id="TIGR00762">
    <property type="entry name" value="DegV"/>
    <property type="match status" value="1"/>
</dbReference>
<dbReference type="PANTHER" id="PTHR33434:SF3">
    <property type="entry name" value="DEGV DOMAIN-CONTAINING PROTEIN YITS"/>
    <property type="match status" value="1"/>
</dbReference>
<comment type="function">
    <text evidence="1">May bind long-chain fatty acids, such as palmitate, and may play a role in lipid transport or fatty acid metabolism.</text>
</comment>
<reference evidence="3 4" key="1">
    <citation type="submission" date="2016-11" db="EMBL/GenBank/DDBJ databases">
        <authorList>
            <person name="Jaros S."/>
            <person name="Januszkiewicz K."/>
            <person name="Wedrychowicz H."/>
        </authorList>
    </citation>
    <scope>NUCLEOTIDE SEQUENCE [LARGE SCALE GENOMIC DNA]</scope>
    <source>
        <strain evidence="3 4">DSM 15929</strain>
    </source>
</reference>
<sequence>MALKIITDSASDVPRFLIDKYNLHVIPTPVVIEEKDYFDGETIFPEEFYNILRNGTEIKTYHINSFMFHKHFEPYAKKGDEVIYICFSTGIAGTYNAANIAKQELLEEYPDFDLTIVDSKCASLGFGLVVEEALKLAANNVSKEIILEAVNFFSRNMEHIFTVETLEYLYKGGRLSRTSAIAGGLLDIKPIIEVTDAGALQAIEKVRGRGKSLRRIVEIVGERGKDLKEQTIGLVHGDDKKTLEEVKGMLTEKYGCKNFLESYVGCAIGAHTGPGVIGVIFLSEESPYKNLEKK</sequence>
<dbReference type="RefSeq" id="WP_073278043.1">
    <property type="nucleotide sequence ID" value="NZ_FRAC01000017.1"/>
</dbReference>
<gene>
    <name evidence="3" type="ORF">SAMN02745136_03399</name>
</gene>
<accession>A0A1M6VFH6</accession>
<dbReference type="PROSITE" id="PS51482">
    <property type="entry name" value="DEGV"/>
    <property type="match status" value="1"/>
</dbReference>
<dbReference type="EMBL" id="FRAC01000017">
    <property type="protein sequence ID" value="SHK80242.1"/>
    <property type="molecule type" value="Genomic_DNA"/>
</dbReference>
<dbReference type="Gene3D" id="3.40.50.10170">
    <property type="match status" value="1"/>
</dbReference>
<dbReference type="Gene3D" id="3.30.1180.10">
    <property type="match status" value="1"/>
</dbReference>
<dbReference type="InterPro" id="IPR050270">
    <property type="entry name" value="DegV_domain_contain"/>
</dbReference>
<dbReference type="GO" id="GO:0008289">
    <property type="term" value="F:lipid binding"/>
    <property type="evidence" value="ECO:0007669"/>
    <property type="project" value="UniProtKB-KW"/>
</dbReference>
<dbReference type="Proteomes" id="UP000184386">
    <property type="component" value="Unassembled WGS sequence"/>
</dbReference>
<evidence type="ECO:0000256" key="2">
    <source>
        <dbReference type="ARBA" id="ARBA00023121"/>
    </source>
</evidence>
<dbReference type="InterPro" id="IPR003797">
    <property type="entry name" value="DegV"/>
</dbReference>
<dbReference type="AlphaFoldDB" id="A0A1M6VFH6"/>
<dbReference type="Pfam" id="PF02645">
    <property type="entry name" value="DegV"/>
    <property type="match status" value="1"/>
</dbReference>
<organism evidence="3 4">
    <name type="scientific">Anaerocolumna jejuensis DSM 15929</name>
    <dbReference type="NCBI Taxonomy" id="1121322"/>
    <lineage>
        <taxon>Bacteria</taxon>
        <taxon>Bacillati</taxon>
        <taxon>Bacillota</taxon>
        <taxon>Clostridia</taxon>
        <taxon>Lachnospirales</taxon>
        <taxon>Lachnospiraceae</taxon>
        <taxon>Anaerocolumna</taxon>
    </lineage>
</organism>
<dbReference type="InterPro" id="IPR043168">
    <property type="entry name" value="DegV_C"/>
</dbReference>
<protein>
    <submittedName>
        <fullName evidence="3">EDD domain protein, DegV family</fullName>
    </submittedName>
</protein>
<dbReference type="STRING" id="1121322.SAMN02745136_03399"/>
<evidence type="ECO:0000256" key="1">
    <source>
        <dbReference type="ARBA" id="ARBA00003238"/>
    </source>
</evidence>
<evidence type="ECO:0000313" key="4">
    <source>
        <dbReference type="Proteomes" id="UP000184386"/>
    </source>
</evidence>
<keyword evidence="4" id="KW-1185">Reference proteome</keyword>
<evidence type="ECO:0000313" key="3">
    <source>
        <dbReference type="EMBL" id="SHK80242.1"/>
    </source>
</evidence>
<name>A0A1M6VFH6_9FIRM</name>